<sequence length="416" mass="48903">MYSHFNLTNRLTNTLMELSKNSSQSIPPFRLCKLYHFNHDTSKTWLLEFYQWNVKTQQCERRFFSRYFNKLKNLSERLKEAQKWERFINQQLENGAVYNPDLKTGSVKPVAPTVTAPAPTGPKLLADLTCYLSTKKSTLAENSYKVYRNFGDKLKAFLKKNKLEHLATKDITPELCERYRDYILKKHDHPTTRNKEIGQFKTFCFYYSKKGRKRFEISPAVDLEFVPKQESEMHEPYSDEQAVRIFAHIEQKQDFPLLLFIYFIHYCFARPGQEVRLMKVGDLRERSVMIRPGRSKTSITKSPTLPKPLAELIDLLKLRSYPAEYYVFGNEGKPGPVPVGKNHFYYRHSKILSDLGIKGKYTVYGWKHTGNIKAIRLGINPKKLQLQNGFTEYKTMEIYTRRLAAFADDEIYEKFI</sequence>
<evidence type="ECO:0000313" key="5">
    <source>
        <dbReference type="Proteomes" id="UP000464577"/>
    </source>
</evidence>
<dbReference type="GO" id="GO:0003677">
    <property type="term" value="F:DNA binding"/>
    <property type="evidence" value="ECO:0007669"/>
    <property type="project" value="UniProtKB-KW"/>
</dbReference>
<proteinExistence type="predicted"/>
<evidence type="ECO:0000259" key="3">
    <source>
        <dbReference type="Pfam" id="PF13102"/>
    </source>
</evidence>
<dbReference type="KEGG" id="senf:GJR95_15980"/>
<gene>
    <name evidence="4" type="ORF">GJR95_15980</name>
</gene>
<dbReference type="Gene3D" id="1.10.443.10">
    <property type="entry name" value="Intergrase catalytic core"/>
    <property type="match status" value="1"/>
</dbReference>
<keyword evidence="1" id="KW-0238">DNA-binding</keyword>
<evidence type="ECO:0000256" key="1">
    <source>
        <dbReference type="ARBA" id="ARBA00023125"/>
    </source>
</evidence>
<evidence type="ECO:0000256" key="2">
    <source>
        <dbReference type="ARBA" id="ARBA00023172"/>
    </source>
</evidence>
<dbReference type="InterPro" id="IPR013762">
    <property type="entry name" value="Integrase-like_cat_sf"/>
</dbReference>
<dbReference type="AlphaFoldDB" id="A0A6P1VXB0"/>
<protein>
    <submittedName>
        <fullName evidence="4">Site-specific integrase</fullName>
    </submittedName>
</protein>
<dbReference type="GO" id="GO:0015074">
    <property type="term" value="P:DNA integration"/>
    <property type="evidence" value="ECO:0007669"/>
    <property type="project" value="InterPro"/>
</dbReference>
<evidence type="ECO:0000313" key="4">
    <source>
        <dbReference type="EMBL" id="QHV96427.1"/>
    </source>
</evidence>
<dbReference type="InterPro" id="IPR011010">
    <property type="entry name" value="DNA_brk_join_enz"/>
</dbReference>
<keyword evidence="2" id="KW-0233">DNA recombination</keyword>
<dbReference type="EMBL" id="CP045997">
    <property type="protein sequence ID" value="QHV96427.1"/>
    <property type="molecule type" value="Genomic_DNA"/>
</dbReference>
<feature type="domain" description="Phage integrase SAM-like" evidence="3">
    <location>
        <begin position="131"/>
        <end position="204"/>
    </location>
</feature>
<dbReference type="Gene3D" id="1.10.150.130">
    <property type="match status" value="1"/>
</dbReference>
<accession>A0A6P1VXB0</accession>
<dbReference type="Pfam" id="PF13102">
    <property type="entry name" value="Phage_int_SAM_5"/>
    <property type="match status" value="1"/>
</dbReference>
<keyword evidence="5" id="KW-1185">Reference proteome</keyword>
<dbReference type="InterPro" id="IPR010998">
    <property type="entry name" value="Integrase_recombinase_N"/>
</dbReference>
<reference evidence="4 5" key="1">
    <citation type="submission" date="2019-11" db="EMBL/GenBank/DDBJ databases">
        <title>Spirosoma endbachense sp. nov., isolated from a natural salt meadow.</title>
        <authorList>
            <person name="Rojas J."/>
            <person name="Ambika Manirajan B."/>
            <person name="Ratering S."/>
            <person name="Suarez C."/>
            <person name="Geissler-Plaum R."/>
            <person name="Schnell S."/>
        </authorList>
    </citation>
    <scope>NUCLEOTIDE SEQUENCE [LARGE SCALE GENOMIC DNA]</scope>
    <source>
        <strain evidence="4 5">I-24</strain>
    </source>
</reference>
<dbReference type="GO" id="GO:0006310">
    <property type="term" value="P:DNA recombination"/>
    <property type="evidence" value="ECO:0007669"/>
    <property type="project" value="UniProtKB-KW"/>
</dbReference>
<name>A0A6P1VXB0_9BACT</name>
<organism evidence="4 5">
    <name type="scientific">Spirosoma endbachense</name>
    <dbReference type="NCBI Taxonomy" id="2666025"/>
    <lineage>
        <taxon>Bacteria</taxon>
        <taxon>Pseudomonadati</taxon>
        <taxon>Bacteroidota</taxon>
        <taxon>Cytophagia</taxon>
        <taxon>Cytophagales</taxon>
        <taxon>Cytophagaceae</taxon>
        <taxon>Spirosoma</taxon>
    </lineage>
</organism>
<dbReference type="Proteomes" id="UP000464577">
    <property type="component" value="Chromosome"/>
</dbReference>
<dbReference type="InterPro" id="IPR025269">
    <property type="entry name" value="SAM-like_dom"/>
</dbReference>
<dbReference type="SUPFAM" id="SSF56349">
    <property type="entry name" value="DNA breaking-rejoining enzymes"/>
    <property type="match status" value="1"/>
</dbReference>